<keyword evidence="6" id="KW-1185">Reference proteome</keyword>
<feature type="domain" description="DUF3048" evidence="3">
    <location>
        <begin position="73"/>
        <end position="216"/>
    </location>
</feature>
<dbReference type="SUPFAM" id="SSF159774">
    <property type="entry name" value="YerB-like"/>
    <property type="match status" value="1"/>
</dbReference>
<dbReference type="Gene3D" id="3.50.90.10">
    <property type="entry name" value="YerB-like"/>
    <property type="match status" value="1"/>
</dbReference>
<evidence type="ECO:0000313" key="6">
    <source>
        <dbReference type="Proteomes" id="UP000515823"/>
    </source>
</evidence>
<feature type="signal peptide" evidence="2">
    <location>
        <begin position="1"/>
        <end position="23"/>
    </location>
</feature>
<dbReference type="Pfam" id="PF11258">
    <property type="entry name" value="DUF3048"/>
    <property type="match status" value="1"/>
</dbReference>
<dbReference type="InterPro" id="IPR023158">
    <property type="entry name" value="YerB-like_sf"/>
</dbReference>
<dbReference type="InterPro" id="IPR021416">
    <property type="entry name" value="DUF3048_N"/>
</dbReference>
<dbReference type="RefSeq" id="WP_249303151.1">
    <property type="nucleotide sequence ID" value="NZ_CP060634.1"/>
</dbReference>
<evidence type="ECO:0000256" key="2">
    <source>
        <dbReference type="SAM" id="SignalP"/>
    </source>
</evidence>
<proteinExistence type="predicted"/>
<evidence type="ECO:0000256" key="1">
    <source>
        <dbReference type="SAM" id="MobiDB-lite"/>
    </source>
</evidence>
<dbReference type="Proteomes" id="UP000515823">
    <property type="component" value="Chromosome"/>
</dbReference>
<reference evidence="5 6" key="1">
    <citation type="submission" date="2020-08" db="EMBL/GenBank/DDBJ databases">
        <authorList>
            <person name="Liu C."/>
            <person name="Sun Q."/>
        </authorList>
    </citation>
    <scope>NUCLEOTIDE SEQUENCE [LARGE SCALE GENOMIC DNA]</scope>
    <source>
        <strain evidence="5 6">NSJ-38</strain>
    </source>
</reference>
<feature type="compositionally biased region" description="Low complexity" evidence="1">
    <location>
        <begin position="41"/>
        <end position="54"/>
    </location>
</feature>
<dbReference type="Pfam" id="PF17479">
    <property type="entry name" value="DUF3048_C"/>
    <property type="match status" value="1"/>
</dbReference>
<dbReference type="PROSITE" id="PS51257">
    <property type="entry name" value="PROKAR_LIPOPROTEIN"/>
    <property type="match status" value="1"/>
</dbReference>
<evidence type="ECO:0000259" key="3">
    <source>
        <dbReference type="Pfam" id="PF11258"/>
    </source>
</evidence>
<organism evidence="5 6">
    <name type="scientific">Qiania dongpingensis</name>
    <dbReference type="NCBI Taxonomy" id="2763669"/>
    <lineage>
        <taxon>Bacteria</taxon>
        <taxon>Bacillati</taxon>
        <taxon>Bacillota</taxon>
        <taxon>Clostridia</taxon>
        <taxon>Lachnospirales</taxon>
        <taxon>Lachnospiraceae</taxon>
        <taxon>Qiania</taxon>
    </lineage>
</organism>
<keyword evidence="2" id="KW-0732">Signal</keyword>
<protein>
    <submittedName>
        <fullName evidence="5">DUF3048 domain-containing protein</fullName>
    </submittedName>
</protein>
<dbReference type="AlphaFoldDB" id="A0A7G9G4X1"/>
<feature type="region of interest" description="Disordered" evidence="1">
    <location>
        <begin position="33"/>
        <end position="64"/>
    </location>
</feature>
<accession>A0A7G9G4X1</accession>
<name>A0A7G9G4X1_9FIRM</name>
<evidence type="ECO:0000259" key="4">
    <source>
        <dbReference type="Pfam" id="PF17479"/>
    </source>
</evidence>
<sequence length="372" mass="42125">MKKLRKRKLQMGVSLFVILMLLAGCGKKQEETAKATETEKAAATVPETSAVTETAETEPETEAVPEGMVRSYLTGQWVPEQIGRRRPAAVMISNVKAAQPSYGLSAADVIYEAPAEASAVRFVAFFEQYDDLKEIGSIRSARTYHAFFQKEFESIFFHYGQCEYARPYLEGGQCDCVNGVTGASEWAYHSMEGREKPHHHFTSGEEIKYAIERMGYDNQYPESYTGHYQFAADGETPSMPDASPASRVSVEYISNKPWFEYNAEDSLYYRYQFEGPHVDAGNDEQLTCKNIIIQVCDYEHYFDTDYLNIFVQGEGVGQFITDGKVIPVTWKKDGEWGVTHYYDSQGNEIKLNQGKTWVCIVRTERVGRVQIS</sequence>
<dbReference type="InterPro" id="IPR035328">
    <property type="entry name" value="DUF3048_C"/>
</dbReference>
<feature type="chain" id="PRO_5039686872" evidence="2">
    <location>
        <begin position="24"/>
        <end position="372"/>
    </location>
</feature>
<dbReference type="EMBL" id="CP060634">
    <property type="protein sequence ID" value="QNM05853.1"/>
    <property type="molecule type" value="Genomic_DNA"/>
</dbReference>
<gene>
    <name evidence="5" type="ORF">H9Q78_01380</name>
</gene>
<dbReference type="KEGG" id="qdo:H9Q78_01380"/>
<evidence type="ECO:0000313" key="5">
    <source>
        <dbReference type="EMBL" id="QNM05853.1"/>
    </source>
</evidence>
<feature type="domain" description="DUF3048" evidence="4">
    <location>
        <begin position="248"/>
        <end position="358"/>
    </location>
</feature>